<dbReference type="Proteomes" id="UP001285441">
    <property type="component" value="Unassembled WGS sequence"/>
</dbReference>
<sequence length="293" mass="33065">MSVSATHPWSTLNIPIDHKAAVEGSHICIHSNVFFRSKSEFNDLSQLWWRLYHAGFNFFSVPANNQNNCAMEHFVQTLPRDKVVIQMEYDGYHYDEDGHPESGDPDVPRNELTQKLGQCRAVGFVDIFLVRGPLDHPETFSQLAAGLARCVGDGLADSVGVSNFQDPGHVQQLYDALNQEGVQLSTFQGDLNNFRRRQPRCQRDGRVIFQSIAQSSGNRTELRGHLGRGQTFHALCRIANRRQVSALTVALNYMVVKGFVPVVDVRTDDEVEQVIEATGWRLSQREIEEIDRA</sequence>
<accession>A0AAE0K2D2</accession>
<evidence type="ECO:0000313" key="3">
    <source>
        <dbReference type="EMBL" id="KAK3368372.1"/>
    </source>
</evidence>
<dbReference type="GO" id="GO:0016491">
    <property type="term" value="F:oxidoreductase activity"/>
    <property type="evidence" value="ECO:0007669"/>
    <property type="project" value="UniProtKB-KW"/>
</dbReference>
<protein>
    <submittedName>
        <fullName evidence="3">NADP-dependent oxidoreductase domain-containing protein</fullName>
    </submittedName>
</protein>
<dbReference type="AlphaFoldDB" id="A0AAE0K2D2"/>
<keyword evidence="4" id="KW-1185">Reference proteome</keyword>
<feature type="domain" description="NADP-dependent oxidoreductase" evidence="2">
    <location>
        <begin position="231"/>
        <end position="292"/>
    </location>
</feature>
<dbReference type="InterPro" id="IPR023210">
    <property type="entry name" value="NADP_OxRdtase_dom"/>
</dbReference>
<evidence type="ECO:0000256" key="1">
    <source>
        <dbReference type="ARBA" id="ARBA00023002"/>
    </source>
</evidence>
<organism evidence="3 4">
    <name type="scientific">Podospora didyma</name>
    <dbReference type="NCBI Taxonomy" id="330526"/>
    <lineage>
        <taxon>Eukaryota</taxon>
        <taxon>Fungi</taxon>
        <taxon>Dikarya</taxon>
        <taxon>Ascomycota</taxon>
        <taxon>Pezizomycotina</taxon>
        <taxon>Sordariomycetes</taxon>
        <taxon>Sordariomycetidae</taxon>
        <taxon>Sordariales</taxon>
        <taxon>Podosporaceae</taxon>
        <taxon>Podospora</taxon>
    </lineage>
</organism>
<comment type="caution">
    <text evidence="3">The sequence shown here is derived from an EMBL/GenBank/DDBJ whole genome shotgun (WGS) entry which is preliminary data.</text>
</comment>
<dbReference type="Gene3D" id="3.20.20.100">
    <property type="entry name" value="NADP-dependent oxidoreductase domain"/>
    <property type="match status" value="1"/>
</dbReference>
<evidence type="ECO:0000313" key="4">
    <source>
        <dbReference type="Proteomes" id="UP001285441"/>
    </source>
</evidence>
<dbReference type="EMBL" id="JAULSW010000010">
    <property type="protein sequence ID" value="KAK3368372.1"/>
    <property type="molecule type" value="Genomic_DNA"/>
</dbReference>
<dbReference type="InterPro" id="IPR036812">
    <property type="entry name" value="NAD(P)_OxRdtase_dom_sf"/>
</dbReference>
<dbReference type="Pfam" id="PF00248">
    <property type="entry name" value="Aldo_ket_red"/>
    <property type="match status" value="1"/>
</dbReference>
<reference evidence="3" key="2">
    <citation type="submission" date="2023-06" db="EMBL/GenBank/DDBJ databases">
        <authorList>
            <consortium name="Lawrence Berkeley National Laboratory"/>
            <person name="Haridas S."/>
            <person name="Hensen N."/>
            <person name="Bonometti L."/>
            <person name="Westerberg I."/>
            <person name="Brannstrom I.O."/>
            <person name="Guillou S."/>
            <person name="Cros-Aarteil S."/>
            <person name="Calhoun S."/>
            <person name="Kuo A."/>
            <person name="Mondo S."/>
            <person name="Pangilinan J."/>
            <person name="Riley R."/>
            <person name="LaButti K."/>
            <person name="Andreopoulos B."/>
            <person name="Lipzen A."/>
            <person name="Chen C."/>
            <person name="Yanf M."/>
            <person name="Daum C."/>
            <person name="Ng V."/>
            <person name="Clum A."/>
            <person name="Steindorff A."/>
            <person name="Ohm R."/>
            <person name="Martin F."/>
            <person name="Silar P."/>
            <person name="Natvig D."/>
            <person name="Lalanne C."/>
            <person name="Gautier V."/>
            <person name="Ament-velasquez S.L."/>
            <person name="Kruys A."/>
            <person name="Hutchinson M.I."/>
            <person name="Powell A.J."/>
            <person name="Barry K."/>
            <person name="Miller A.N."/>
            <person name="Grigoriev I.V."/>
            <person name="Debuchy R."/>
            <person name="Gladieux P."/>
            <person name="Thoren M.H."/>
            <person name="Johannesson H."/>
        </authorList>
    </citation>
    <scope>NUCLEOTIDE SEQUENCE</scope>
    <source>
        <strain evidence="3">CBS 232.78</strain>
    </source>
</reference>
<name>A0AAE0K2D2_9PEZI</name>
<keyword evidence="1" id="KW-0560">Oxidoreductase</keyword>
<dbReference type="SUPFAM" id="SSF51430">
    <property type="entry name" value="NAD(P)-linked oxidoreductase"/>
    <property type="match status" value="1"/>
</dbReference>
<reference evidence="3" key="1">
    <citation type="journal article" date="2023" name="Mol. Phylogenet. Evol.">
        <title>Genome-scale phylogeny and comparative genomics of the fungal order Sordariales.</title>
        <authorList>
            <person name="Hensen N."/>
            <person name="Bonometti L."/>
            <person name="Westerberg I."/>
            <person name="Brannstrom I.O."/>
            <person name="Guillou S."/>
            <person name="Cros-Aarteil S."/>
            <person name="Calhoun S."/>
            <person name="Haridas S."/>
            <person name="Kuo A."/>
            <person name="Mondo S."/>
            <person name="Pangilinan J."/>
            <person name="Riley R."/>
            <person name="LaButti K."/>
            <person name="Andreopoulos B."/>
            <person name="Lipzen A."/>
            <person name="Chen C."/>
            <person name="Yan M."/>
            <person name="Daum C."/>
            <person name="Ng V."/>
            <person name="Clum A."/>
            <person name="Steindorff A."/>
            <person name="Ohm R.A."/>
            <person name="Martin F."/>
            <person name="Silar P."/>
            <person name="Natvig D.O."/>
            <person name="Lalanne C."/>
            <person name="Gautier V."/>
            <person name="Ament-Velasquez S.L."/>
            <person name="Kruys A."/>
            <person name="Hutchinson M.I."/>
            <person name="Powell A.J."/>
            <person name="Barry K."/>
            <person name="Miller A.N."/>
            <person name="Grigoriev I.V."/>
            <person name="Debuchy R."/>
            <person name="Gladieux P."/>
            <person name="Hiltunen Thoren M."/>
            <person name="Johannesson H."/>
        </authorList>
    </citation>
    <scope>NUCLEOTIDE SEQUENCE</scope>
    <source>
        <strain evidence="3">CBS 232.78</strain>
    </source>
</reference>
<evidence type="ECO:0000259" key="2">
    <source>
        <dbReference type="Pfam" id="PF00248"/>
    </source>
</evidence>
<proteinExistence type="predicted"/>
<gene>
    <name evidence="3" type="ORF">B0H63DRAFT_488352</name>
</gene>